<evidence type="ECO:0000313" key="2">
    <source>
        <dbReference type="EMBL" id="KAK9148113.1"/>
    </source>
</evidence>
<dbReference type="InterPro" id="IPR056284">
    <property type="entry name" value="AIR9-like_A9"/>
</dbReference>
<dbReference type="AlphaFoldDB" id="A0AAP0KAH9"/>
<accession>A0AAP0KAH9</accession>
<evidence type="ECO:0000313" key="3">
    <source>
        <dbReference type="Proteomes" id="UP001419268"/>
    </source>
</evidence>
<name>A0AAP0KAH9_9MAGN</name>
<gene>
    <name evidence="2" type="ORF">Scep_006870</name>
</gene>
<sequence length="70" mass="7685">MSKEFVSDDAIEAISLPKTNKKEFQLPKEAISHYIIVKYTPVATNGANGDPMYVVSDDVVERGSSQAKPK</sequence>
<dbReference type="Pfam" id="PF23197">
    <property type="entry name" value="IG_AIR9"/>
    <property type="match status" value="1"/>
</dbReference>
<comment type="caution">
    <text evidence="2">The sequence shown here is derived from an EMBL/GenBank/DDBJ whole genome shotgun (WGS) entry which is preliminary data.</text>
</comment>
<evidence type="ECO:0000259" key="1">
    <source>
        <dbReference type="Pfam" id="PF23197"/>
    </source>
</evidence>
<dbReference type="EMBL" id="JBBNAG010000003">
    <property type="protein sequence ID" value="KAK9148113.1"/>
    <property type="molecule type" value="Genomic_DNA"/>
</dbReference>
<dbReference type="Proteomes" id="UP001419268">
    <property type="component" value="Unassembled WGS sequence"/>
</dbReference>
<organism evidence="2 3">
    <name type="scientific">Stephania cephalantha</name>
    <dbReference type="NCBI Taxonomy" id="152367"/>
    <lineage>
        <taxon>Eukaryota</taxon>
        <taxon>Viridiplantae</taxon>
        <taxon>Streptophyta</taxon>
        <taxon>Embryophyta</taxon>
        <taxon>Tracheophyta</taxon>
        <taxon>Spermatophyta</taxon>
        <taxon>Magnoliopsida</taxon>
        <taxon>Ranunculales</taxon>
        <taxon>Menispermaceae</taxon>
        <taxon>Menispermoideae</taxon>
        <taxon>Cissampelideae</taxon>
        <taxon>Stephania</taxon>
    </lineage>
</organism>
<feature type="domain" description="AIR9-like A9" evidence="1">
    <location>
        <begin position="12"/>
        <end position="56"/>
    </location>
</feature>
<reference evidence="2 3" key="1">
    <citation type="submission" date="2024-01" db="EMBL/GenBank/DDBJ databases">
        <title>Genome assemblies of Stephania.</title>
        <authorList>
            <person name="Yang L."/>
        </authorList>
    </citation>
    <scope>NUCLEOTIDE SEQUENCE [LARGE SCALE GENOMIC DNA]</scope>
    <source>
        <strain evidence="2">JXDWG</strain>
        <tissue evidence="2">Leaf</tissue>
    </source>
</reference>
<keyword evidence="3" id="KW-1185">Reference proteome</keyword>
<protein>
    <recommendedName>
        <fullName evidence="1">AIR9-like A9 domain-containing protein</fullName>
    </recommendedName>
</protein>
<proteinExistence type="predicted"/>